<dbReference type="SUPFAM" id="SSF48371">
    <property type="entry name" value="ARM repeat"/>
    <property type="match status" value="2"/>
</dbReference>
<dbReference type="Pfam" id="PF00514">
    <property type="entry name" value="Arm"/>
    <property type="match status" value="1"/>
</dbReference>
<organism evidence="3 4">
    <name type="scientific">Physcomitrium patens</name>
    <name type="common">Spreading-leaved earth moss</name>
    <name type="synonym">Physcomitrella patens</name>
    <dbReference type="NCBI Taxonomy" id="3218"/>
    <lineage>
        <taxon>Eukaryota</taxon>
        <taxon>Viridiplantae</taxon>
        <taxon>Streptophyta</taxon>
        <taxon>Embryophyta</taxon>
        <taxon>Bryophyta</taxon>
        <taxon>Bryophytina</taxon>
        <taxon>Bryopsida</taxon>
        <taxon>Funariidae</taxon>
        <taxon>Funariales</taxon>
        <taxon>Funariaceae</taxon>
        <taxon>Physcomitrium</taxon>
    </lineage>
</organism>
<dbReference type="RefSeq" id="XP_024402281.1">
    <property type="nucleotide sequence ID" value="XM_024546513.2"/>
</dbReference>
<accession>A0A7I4F998</accession>
<dbReference type="PROSITE" id="PS50176">
    <property type="entry name" value="ARM_REPEAT"/>
    <property type="match status" value="6"/>
</dbReference>
<reference evidence="3" key="3">
    <citation type="submission" date="2020-12" db="UniProtKB">
        <authorList>
            <consortium name="EnsemblPlants"/>
        </authorList>
    </citation>
    <scope>IDENTIFICATION</scope>
</reference>
<evidence type="ECO:0000313" key="4">
    <source>
        <dbReference type="Proteomes" id="UP000006727"/>
    </source>
</evidence>
<dbReference type="InterPro" id="IPR000225">
    <property type="entry name" value="Armadillo"/>
</dbReference>
<feature type="repeat" description="ARM" evidence="1">
    <location>
        <begin position="613"/>
        <end position="657"/>
    </location>
</feature>
<reference evidence="3 4" key="1">
    <citation type="journal article" date="2008" name="Science">
        <title>The Physcomitrella genome reveals evolutionary insights into the conquest of land by plants.</title>
        <authorList>
            <person name="Rensing S."/>
            <person name="Lang D."/>
            <person name="Zimmer A."/>
            <person name="Terry A."/>
            <person name="Salamov A."/>
            <person name="Shapiro H."/>
            <person name="Nishiyama T."/>
            <person name="Perroud P.-F."/>
            <person name="Lindquist E."/>
            <person name="Kamisugi Y."/>
            <person name="Tanahashi T."/>
            <person name="Sakakibara K."/>
            <person name="Fujita T."/>
            <person name="Oishi K."/>
            <person name="Shin-I T."/>
            <person name="Kuroki Y."/>
            <person name="Toyoda A."/>
            <person name="Suzuki Y."/>
            <person name="Hashimoto A."/>
            <person name="Yamaguchi K."/>
            <person name="Sugano A."/>
            <person name="Kohara Y."/>
            <person name="Fujiyama A."/>
            <person name="Anterola A."/>
            <person name="Aoki S."/>
            <person name="Ashton N."/>
            <person name="Barbazuk W.B."/>
            <person name="Barker E."/>
            <person name="Bennetzen J."/>
            <person name="Bezanilla M."/>
            <person name="Blankenship R."/>
            <person name="Cho S.H."/>
            <person name="Dutcher S."/>
            <person name="Estelle M."/>
            <person name="Fawcett J.A."/>
            <person name="Gundlach H."/>
            <person name="Hanada K."/>
            <person name="Heyl A."/>
            <person name="Hicks K.A."/>
            <person name="Hugh J."/>
            <person name="Lohr M."/>
            <person name="Mayer K."/>
            <person name="Melkozernov A."/>
            <person name="Murata T."/>
            <person name="Nelson D."/>
            <person name="Pils B."/>
            <person name="Prigge M."/>
            <person name="Reiss B."/>
            <person name="Renner T."/>
            <person name="Rombauts S."/>
            <person name="Rushton P."/>
            <person name="Sanderfoot A."/>
            <person name="Schween G."/>
            <person name="Shiu S.-H."/>
            <person name="Stueber K."/>
            <person name="Theodoulou F.L."/>
            <person name="Tu H."/>
            <person name="Van de Peer Y."/>
            <person name="Verrier P.J."/>
            <person name="Waters E."/>
            <person name="Wood A."/>
            <person name="Yang L."/>
            <person name="Cove D."/>
            <person name="Cuming A."/>
            <person name="Hasebe M."/>
            <person name="Lucas S."/>
            <person name="Mishler D.B."/>
            <person name="Reski R."/>
            <person name="Grigoriev I."/>
            <person name="Quatrano R.S."/>
            <person name="Boore J.L."/>
        </authorList>
    </citation>
    <scope>NUCLEOTIDE SEQUENCE [LARGE SCALE GENOMIC DNA]</scope>
    <source>
        <strain evidence="3 4">cv. Gransden 2004</strain>
    </source>
</reference>
<dbReference type="Gramene" id="Pp3c18_19500V3.3">
    <property type="protein sequence ID" value="Pp3c18_19500V3.3"/>
    <property type="gene ID" value="Pp3c18_19500"/>
</dbReference>
<dbReference type="SMART" id="SM00185">
    <property type="entry name" value="ARM"/>
    <property type="match status" value="8"/>
</dbReference>
<dbReference type="FunCoup" id="A0A7I4F998">
    <property type="interactions" value="1443"/>
</dbReference>
<dbReference type="KEGG" id="ppp:112295228"/>
<dbReference type="Proteomes" id="UP000006727">
    <property type="component" value="Chromosome 18"/>
</dbReference>
<dbReference type="GeneID" id="112295228"/>
<dbReference type="EnsemblPlants" id="Pp3c18_19500V3.3">
    <property type="protein sequence ID" value="Pp3c18_19500V3.3"/>
    <property type="gene ID" value="Pp3c18_19500"/>
</dbReference>
<dbReference type="InterPro" id="IPR011989">
    <property type="entry name" value="ARM-like"/>
</dbReference>
<dbReference type="AlphaFoldDB" id="A0A7I4F998"/>
<evidence type="ECO:0000256" key="1">
    <source>
        <dbReference type="PROSITE-ProRule" id="PRU00259"/>
    </source>
</evidence>
<feature type="region of interest" description="Disordered" evidence="2">
    <location>
        <begin position="332"/>
        <end position="351"/>
    </location>
</feature>
<keyword evidence="4" id="KW-1185">Reference proteome</keyword>
<feature type="repeat" description="ARM" evidence="1">
    <location>
        <begin position="700"/>
        <end position="742"/>
    </location>
</feature>
<dbReference type="EMBL" id="ABEU02000018">
    <property type="status" value="NOT_ANNOTATED_CDS"/>
    <property type="molecule type" value="Genomic_DNA"/>
</dbReference>
<dbReference type="OrthoDB" id="409644at2759"/>
<dbReference type="InParanoid" id="A0A7I4F998"/>
<feature type="repeat" description="ARM" evidence="1">
    <location>
        <begin position="656"/>
        <end position="700"/>
    </location>
</feature>
<dbReference type="InterPro" id="IPR016024">
    <property type="entry name" value="ARM-type_fold"/>
</dbReference>
<reference evidence="3 4" key="2">
    <citation type="journal article" date="2018" name="Plant J.">
        <title>The Physcomitrella patens chromosome-scale assembly reveals moss genome structure and evolution.</title>
        <authorList>
            <person name="Lang D."/>
            <person name="Ullrich K.K."/>
            <person name="Murat F."/>
            <person name="Fuchs J."/>
            <person name="Jenkins J."/>
            <person name="Haas F.B."/>
            <person name="Piednoel M."/>
            <person name="Gundlach H."/>
            <person name="Van Bel M."/>
            <person name="Meyberg R."/>
            <person name="Vives C."/>
            <person name="Morata J."/>
            <person name="Symeonidi A."/>
            <person name="Hiss M."/>
            <person name="Muchero W."/>
            <person name="Kamisugi Y."/>
            <person name="Saleh O."/>
            <person name="Blanc G."/>
            <person name="Decker E.L."/>
            <person name="van Gessel N."/>
            <person name="Grimwood J."/>
            <person name="Hayes R.D."/>
            <person name="Graham S.W."/>
            <person name="Gunter L.E."/>
            <person name="McDaniel S.F."/>
            <person name="Hoernstein S.N.W."/>
            <person name="Larsson A."/>
            <person name="Li F.W."/>
            <person name="Perroud P.F."/>
            <person name="Phillips J."/>
            <person name="Ranjan P."/>
            <person name="Rokshar D.S."/>
            <person name="Rothfels C.J."/>
            <person name="Schneider L."/>
            <person name="Shu S."/>
            <person name="Stevenson D.W."/>
            <person name="Thummler F."/>
            <person name="Tillich M."/>
            <person name="Villarreal Aguilar J.C."/>
            <person name="Widiez T."/>
            <person name="Wong G.K."/>
            <person name="Wymore A."/>
            <person name="Zhang Y."/>
            <person name="Zimmer A.D."/>
            <person name="Quatrano R.S."/>
            <person name="Mayer K.F.X."/>
            <person name="Goodstein D."/>
            <person name="Casacuberta J.M."/>
            <person name="Vandepoele K."/>
            <person name="Reski R."/>
            <person name="Cuming A.C."/>
            <person name="Tuskan G.A."/>
            <person name="Maumus F."/>
            <person name="Salse J."/>
            <person name="Schmutz J."/>
            <person name="Rensing S.A."/>
        </authorList>
    </citation>
    <scope>NUCLEOTIDE SEQUENCE [LARGE SCALE GENOMIC DNA]</scope>
    <source>
        <strain evidence="3 4">cv. Gransden 2004</strain>
    </source>
</reference>
<dbReference type="Gene3D" id="1.25.10.10">
    <property type="entry name" value="Leucine-rich Repeat Variant"/>
    <property type="match status" value="3"/>
</dbReference>
<feature type="compositionally biased region" description="Acidic residues" evidence="2">
    <location>
        <begin position="332"/>
        <end position="341"/>
    </location>
</feature>
<gene>
    <name evidence="3" type="primary">LOC112295228</name>
</gene>
<feature type="repeat" description="ARM" evidence="1">
    <location>
        <begin position="236"/>
        <end position="278"/>
    </location>
</feature>
<feature type="repeat" description="ARM" evidence="1">
    <location>
        <begin position="277"/>
        <end position="316"/>
    </location>
</feature>
<name>A0A7I4F998_PHYPA</name>
<dbReference type="PANTHER" id="PTHR47451:SF1">
    <property type="entry name" value="ARM REPEAT SUPERFAMILY PROTEIN"/>
    <property type="match status" value="1"/>
</dbReference>
<sequence>MPQSKCVVDELRCCCAPLLPGIEVLRANCSNCKGFFVVEFTRLWFSRECAALLFRMTISCMMSSNLSGTLRILSISGDSLNVQLPACATQSKVSNVRRRTHHELPQVLRIFRRNSCGARLVKIVSQATQESGDGSEAEDFSWDKLPFPSDDTLHRMGINVNIGSDPSSDFGDYEQVHDKTSGYQSGLEIEEGYVSIFVRMLSLNNPVEDREAGVLALWRHSAAGADKVKEIVMFPGCLNLVVALLPSEREATAEAAAGLLRNISAIEEYRSLVAEAGTLEEIAGLLTRHKRSPEVRKQALSVLWNVSLNERERNKLADLELLPALLAIVDSEEEKETEGEDTVSLQTGDFHQESEKEAAIGVLATLSYSPCNHEMLIRAGVIPRLARILLEETSSSKVTRQEARKCLLQLAKDPIQKSAIIETGLVPVPLIGASAFRTFKPVMEDTFAIPEDIQFTENPSLTTVFGADKLLRGLKIGPADIDKITMLLNEGKVRQQFLARIGVIEKKNDGQAEDLSPDSNENKYTFMPWWDGIARLVLILGLQNPDVAKEAAESVAEIAITEAYRQAFHKAGAVPHLVKWLGSGDVAATEAAALALDKLGKSQKVRRAIEAHGAVPDLIEILRASDAPPSTKERVVSTLLRFSQEGGGSDAMIQDGAIPGLMDIVSSEGFSAEAKEEAEGILQELSFRKPDSRDKIVAAGGLPPLIAMLATGSPLQAEKAASVLENLAKERENAEAVVKVGVEAALLSRLNVKVQEGDVSNADSWMVIIAASKLLEGLVKHDTVVDKIDIDQVAAVLLNILQASTSPSYVKNWVSPCLRRLQSRVTDKGSLPIGLEITIHGRIPELLEEIGETSELDVQEKAVLEMQDLVSEGVGAYSAAIASGGGIFPLVSLLENGTDMARSAALAVLYNLGMDEENHAAMLAAEAVPALQRLIKREVPDWKLALYLLRTLPT</sequence>
<feature type="repeat" description="ARM" evidence="1">
    <location>
        <begin position="885"/>
        <end position="927"/>
    </location>
</feature>
<dbReference type="PANTHER" id="PTHR47451">
    <property type="entry name" value="ARM REPEAT SUPERFAMILY PROTEIN"/>
    <property type="match status" value="1"/>
</dbReference>
<evidence type="ECO:0000256" key="2">
    <source>
        <dbReference type="SAM" id="MobiDB-lite"/>
    </source>
</evidence>
<proteinExistence type="predicted"/>
<evidence type="ECO:0000313" key="3">
    <source>
        <dbReference type="EnsemblPlants" id="Pp3c18_19500V3.3"/>
    </source>
</evidence>
<protein>
    <submittedName>
        <fullName evidence="3">Uncharacterized protein</fullName>
    </submittedName>
</protein>